<evidence type="ECO:0000259" key="1">
    <source>
        <dbReference type="PROSITE" id="PS50835"/>
    </source>
</evidence>
<dbReference type="PROSITE" id="PS50835">
    <property type="entry name" value="IG_LIKE"/>
    <property type="match status" value="2"/>
</dbReference>
<organism evidence="2 3">
    <name type="scientific">Dibothriocephalus latus</name>
    <name type="common">Fish tapeworm</name>
    <name type="synonym">Diphyllobothrium latum</name>
    <dbReference type="NCBI Taxonomy" id="60516"/>
    <lineage>
        <taxon>Eukaryota</taxon>
        <taxon>Metazoa</taxon>
        <taxon>Spiralia</taxon>
        <taxon>Lophotrochozoa</taxon>
        <taxon>Platyhelminthes</taxon>
        <taxon>Cestoda</taxon>
        <taxon>Eucestoda</taxon>
        <taxon>Diphyllobothriidea</taxon>
        <taxon>Diphyllobothriidae</taxon>
        <taxon>Dibothriocephalus</taxon>
    </lineage>
</organism>
<gene>
    <name evidence="2" type="ORF">DILT_LOCUS7509</name>
</gene>
<reference evidence="2 3" key="1">
    <citation type="submission" date="2018-11" db="EMBL/GenBank/DDBJ databases">
        <authorList>
            <consortium name="Pathogen Informatics"/>
        </authorList>
    </citation>
    <scope>NUCLEOTIDE SEQUENCE [LARGE SCALE GENOMIC DNA]</scope>
</reference>
<protein>
    <recommendedName>
        <fullName evidence="1">Ig-like domain-containing protein</fullName>
    </recommendedName>
</protein>
<accession>A0A3P7LNY9</accession>
<dbReference type="OrthoDB" id="6284657at2759"/>
<proteinExistence type="predicted"/>
<dbReference type="EMBL" id="UYRU01052012">
    <property type="protein sequence ID" value="VDN11678.1"/>
    <property type="molecule type" value="Genomic_DNA"/>
</dbReference>
<dbReference type="AlphaFoldDB" id="A0A3P7LNY9"/>
<sequence>MGRQLSDDELVFDWSFQKPSGLPLSRGEVARSVVVSGSRLAIQHAHLFDEELDGSQARCEAIRNGQLYTSPYFLLNFMPKGTADEDAGDGRIKVHVEGIDPQTQSIVVIPAETTKFKCIATDTSIGNTVEDVSYAWDYRGSRGTNLPYHHDVTDDARFGNLREEADGVLSITGSSKSMDDPRMQTSIRCRVTKDGVVYTSPYYYVRRIDEEGGIPEVPNMKTGEELTNIDYRWELRRPNGDFLDSSQIATGEVILDGNSLKVVGVKEIEATGRCVLVDPENKDEFSSPLFRWQVIPESSAMDEEKPVIIETAPDTDTRVKVSISGLDSEGNLASMVGSDASLQCNAEVSGEGVQVLSLGWEFVDAHGASVSPNAVAESVRISSPTDGKLELSGLKANSKKGEYRALSGRCVAIAFVTEPTGAGEETIVKRLKYPSKYFAAIVRDVKEPRLPILPDDRAGTQLEVVVSGLDASGVLKAQPGDVVELSCEAVDSRTRAPEPNVDVAWQISDASGRKINPHDIAQDIERTGNKLKLNYLRPTTGRSASEALEGRCVVFSSDKLRFYQSFPFKIRVGEEVKHPLLGTTVEDKYVVEVAGDIQNGALSAAAEDVAELTCSAKDKTTMEPVPEDKVTYGWLFEQNNREVTLSSLGGDLVPDVVVKIQGMNETNVFEVAVGSDKTLICAAINKTTGQPISGMQYTWDIRTTDDEPLSSNLLAKKIQTEADGKHLVLSGIQCSSDSAEVRCLAQPVELDDSTSKPQRFFASPFVRFRVQADEENIPSAKPAIGKPSFAYENCPSSAFSLCYTIPDR</sequence>
<name>A0A3P7LNY9_DIBLA</name>
<feature type="domain" description="Ig-like" evidence="1">
    <location>
        <begin position="448"/>
        <end position="505"/>
    </location>
</feature>
<dbReference type="Proteomes" id="UP000281553">
    <property type="component" value="Unassembled WGS sequence"/>
</dbReference>
<dbReference type="InterPro" id="IPR007110">
    <property type="entry name" value="Ig-like_dom"/>
</dbReference>
<evidence type="ECO:0000313" key="2">
    <source>
        <dbReference type="EMBL" id="VDN11678.1"/>
    </source>
</evidence>
<keyword evidence="3" id="KW-1185">Reference proteome</keyword>
<feature type="domain" description="Ig-like" evidence="1">
    <location>
        <begin position="654"/>
        <end position="755"/>
    </location>
</feature>
<evidence type="ECO:0000313" key="3">
    <source>
        <dbReference type="Proteomes" id="UP000281553"/>
    </source>
</evidence>